<evidence type="ECO:0000313" key="8">
    <source>
        <dbReference type="EMBL" id="PVH94678.1"/>
    </source>
</evidence>
<evidence type="ECO:0000256" key="4">
    <source>
        <dbReference type="ARBA" id="ARBA00022824"/>
    </source>
</evidence>
<feature type="region of interest" description="Disordered" evidence="7">
    <location>
        <begin position="1195"/>
        <end position="1218"/>
    </location>
</feature>
<evidence type="ECO:0000256" key="7">
    <source>
        <dbReference type="SAM" id="MobiDB-lite"/>
    </source>
</evidence>
<dbReference type="GO" id="GO:0043531">
    <property type="term" value="F:ADP binding"/>
    <property type="evidence" value="ECO:0007669"/>
    <property type="project" value="InterPro"/>
</dbReference>
<keyword evidence="4" id="KW-0256">Endoplasmic reticulum</keyword>
<feature type="region of interest" description="Disordered" evidence="7">
    <location>
        <begin position="32"/>
        <end position="71"/>
    </location>
</feature>
<keyword evidence="6" id="KW-0472">Membrane</keyword>
<evidence type="ECO:0000256" key="1">
    <source>
        <dbReference type="ARBA" id="ARBA00004173"/>
    </source>
</evidence>
<evidence type="ECO:0000256" key="2">
    <source>
        <dbReference type="ARBA" id="ARBA00004240"/>
    </source>
</evidence>
<feature type="compositionally biased region" description="Basic and acidic residues" evidence="7">
    <location>
        <begin position="53"/>
        <end position="71"/>
    </location>
</feature>
<dbReference type="Proteomes" id="UP000244855">
    <property type="component" value="Unassembled WGS sequence"/>
</dbReference>
<dbReference type="STRING" id="97972.A0A2V1D9D2"/>
<sequence length="1218" mass="138593">MRTCTEEGVSIVYHWSWVRPRASLNHAATTLHAGRRERQRNASQVVVRRRHSQNREEAAQSKRSSLTKDQHQFGETDSLSADIVAIHGILEDGLQTWTEQKSNILWLRDLIPYDLPRVRVLSYQYKAAALTSPGEGTTDRILAQAQTLVAELTANRQLDNASTRPIIFVCHGIGGLLVKRALVYSNSKRSKAVQHLRSIYTSTYGILFLGTPHLGIRKETVLLFQNSNSPGPSQFAINLIKGSEMLNEITDLFAPVASRFAIYNFWEDFETSSGSQEAYIVDQESSAPTWSDVEKCGIPGTHSSMAKFGSRLDTGYRVILEAVSRYVRYAPGLIASRWMDEHKSTMKDRQREAKELLQPDSPLDLFEDSFVRNINEWCMVPRNPSINFTGRQKHAKRVKDMLGETHRTSNGKRNKILVLFGLGGSGKTQFCLKYIEDNRNSYWGVFWIDASSQSNIDSGFASIGEQAGRSRTKSAGIHWLTKSTKPWLLILDNADDPELQIEEHCPSGGSGHILITSRNPRAAEQARIGRLQFRGMEAEEAVNFLLKVACSDEQKDAVPPTPKRRKLAEGIAIELGFLPLALAQAGATIRRNIYTLERYLHYYLGRRKITMSYPRVDTADDVNIITTWEIPFQRIVGRTSSEHRDAVDLMHVLAFMHFDAVPDGIFQRPRMALKTTPSSEKESPIFFQSVWNSDTEFRHRKAIGVLCDHSIIEYEPSKLICSMHPVIHNWARERLKYSQQKQWLQSAMRILAQCISPYLEPSGRKFRALLIPHINACLQLHSAGGKSLPETLELAEEYERFSYVFMEQSDWASARRWQQKVIAIRRKLLGKQNYETLHAQRNLSQTLWNMFEIREVLDTQVHIWKTLMWHRGSVKEWATWPLWSPNHLSYLVALDDLTRTLWLAGQREKSLKAGERAVAGLTSRLGPQDPKTLTAMFNLARTYLHLGGKQVECHQLLVQVLRLQKHYFGLHHPDTMMTRNEVGVSLCASKRHLFAAQRIIENVLEDRRRILGVEHAYTLWSVNDLSKIYVEQGRPAEAVQVLEDIVPIVKRTLGEMHVGMALTRSNLSKAYFEAGRPKDAEETVLLILNTTNEDHPDRIHTLYGYARLKVKMGELDHAEKLCLQMMDLISRKKLIALDNPRTIEIGDLLISIYRSQGREKDINALKSHIPGTDISKDVDHVDPYAIRKGSGTPSNFAAMKSLNPQNRRSNEKVQHAGS</sequence>
<dbReference type="InterPro" id="IPR052374">
    <property type="entry name" value="SERAC1"/>
</dbReference>
<evidence type="ECO:0000313" key="9">
    <source>
        <dbReference type="Proteomes" id="UP000244855"/>
    </source>
</evidence>
<dbReference type="Gene3D" id="1.25.40.10">
    <property type="entry name" value="Tetratricopeptide repeat domain"/>
    <property type="match status" value="3"/>
</dbReference>
<dbReference type="Pfam" id="PF13374">
    <property type="entry name" value="TPR_10"/>
    <property type="match status" value="1"/>
</dbReference>
<dbReference type="InterPro" id="IPR029058">
    <property type="entry name" value="AB_hydrolase_fold"/>
</dbReference>
<dbReference type="InterPro" id="IPR027417">
    <property type="entry name" value="P-loop_NTPase"/>
</dbReference>
<evidence type="ECO:0000256" key="5">
    <source>
        <dbReference type="ARBA" id="ARBA00023128"/>
    </source>
</evidence>
<dbReference type="OrthoDB" id="5086500at2759"/>
<evidence type="ECO:0000256" key="6">
    <source>
        <dbReference type="ARBA" id="ARBA00023136"/>
    </source>
</evidence>
<organism evidence="8 9">
    <name type="scientific">Periconia macrospinosa</name>
    <dbReference type="NCBI Taxonomy" id="97972"/>
    <lineage>
        <taxon>Eukaryota</taxon>
        <taxon>Fungi</taxon>
        <taxon>Dikarya</taxon>
        <taxon>Ascomycota</taxon>
        <taxon>Pezizomycotina</taxon>
        <taxon>Dothideomycetes</taxon>
        <taxon>Pleosporomycetidae</taxon>
        <taxon>Pleosporales</taxon>
        <taxon>Massarineae</taxon>
        <taxon>Periconiaceae</taxon>
        <taxon>Periconia</taxon>
    </lineage>
</organism>
<dbReference type="GO" id="GO:0005783">
    <property type="term" value="C:endoplasmic reticulum"/>
    <property type="evidence" value="ECO:0007669"/>
    <property type="project" value="UniProtKB-SubCell"/>
</dbReference>
<dbReference type="SUPFAM" id="SSF52540">
    <property type="entry name" value="P-loop containing nucleoside triphosphate hydrolases"/>
    <property type="match status" value="1"/>
</dbReference>
<dbReference type="GO" id="GO:0005739">
    <property type="term" value="C:mitochondrion"/>
    <property type="evidence" value="ECO:0007669"/>
    <property type="project" value="UniProtKB-SubCell"/>
</dbReference>
<feature type="compositionally biased region" description="Basic and acidic residues" evidence="7">
    <location>
        <begin position="1208"/>
        <end position="1218"/>
    </location>
</feature>
<comment type="subcellular location">
    <subcellularLocation>
        <location evidence="2">Endoplasmic reticulum</location>
    </subcellularLocation>
    <subcellularLocation>
        <location evidence="3">Membrane</location>
    </subcellularLocation>
    <subcellularLocation>
        <location evidence="1">Mitochondrion</location>
    </subcellularLocation>
</comment>
<proteinExistence type="predicted"/>
<dbReference type="InterPro" id="IPR011990">
    <property type="entry name" value="TPR-like_helical_dom_sf"/>
</dbReference>
<dbReference type="SUPFAM" id="SSF53474">
    <property type="entry name" value="alpha/beta-Hydrolases"/>
    <property type="match status" value="1"/>
</dbReference>
<protein>
    <submittedName>
        <fullName evidence="8">Uncharacterized protein</fullName>
    </submittedName>
</protein>
<dbReference type="Pfam" id="PF13424">
    <property type="entry name" value="TPR_12"/>
    <property type="match status" value="1"/>
</dbReference>
<dbReference type="EMBL" id="KZ805524">
    <property type="protein sequence ID" value="PVH94678.1"/>
    <property type="molecule type" value="Genomic_DNA"/>
</dbReference>
<dbReference type="SUPFAM" id="SSF48452">
    <property type="entry name" value="TPR-like"/>
    <property type="match status" value="2"/>
</dbReference>
<keyword evidence="9" id="KW-1185">Reference proteome</keyword>
<dbReference type="PANTHER" id="PTHR48182:SF2">
    <property type="entry name" value="PROTEIN SERAC1"/>
    <property type="match status" value="1"/>
</dbReference>
<dbReference type="Gene3D" id="3.40.50.300">
    <property type="entry name" value="P-loop containing nucleotide triphosphate hydrolases"/>
    <property type="match status" value="1"/>
</dbReference>
<dbReference type="AlphaFoldDB" id="A0A2V1D9D2"/>
<evidence type="ECO:0000256" key="3">
    <source>
        <dbReference type="ARBA" id="ARBA00004370"/>
    </source>
</evidence>
<accession>A0A2V1D9D2</accession>
<reference evidence="8 9" key="1">
    <citation type="journal article" date="2018" name="Sci. Rep.">
        <title>Comparative genomics provides insights into the lifestyle and reveals functional heterogeneity of dark septate endophytic fungi.</title>
        <authorList>
            <person name="Knapp D.G."/>
            <person name="Nemeth J.B."/>
            <person name="Barry K."/>
            <person name="Hainaut M."/>
            <person name="Henrissat B."/>
            <person name="Johnson J."/>
            <person name="Kuo A."/>
            <person name="Lim J.H.P."/>
            <person name="Lipzen A."/>
            <person name="Nolan M."/>
            <person name="Ohm R.A."/>
            <person name="Tamas L."/>
            <person name="Grigoriev I.V."/>
            <person name="Spatafora J.W."/>
            <person name="Nagy L.G."/>
            <person name="Kovacs G.M."/>
        </authorList>
    </citation>
    <scope>NUCLEOTIDE SEQUENCE [LARGE SCALE GENOMIC DNA]</scope>
    <source>
        <strain evidence="8 9">DSE2036</strain>
    </source>
</reference>
<gene>
    <name evidence="8" type="ORF">DM02DRAFT_732338</name>
</gene>
<keyword evidence="5" id="KW-0496">Mitochondrion</keyword>
<dbReference type="PANTHER" id="PTHR48182">
    <property type="entry name" value="PROTEIN SERAC1"/>
    <property type="match status" value="1"/>
</dbReference>
<name>A0A2V1D9D2_9PLEO</name>
<dbReference type="GO" id="GO:0016020">
    <property type="term" value="C:membrane"/>
    <property type="evidence" value="ECO:0007669"/>
    <property type="project" value="UniProtKB-SubCell"/>
</dbReference>
<dbReference type="Gene3D" id="3.40.50.1820">
    <property type="entry name" value="alpha/beta hydrolase"/>
    <property type="match status" value="1"/>
</dbReference>